<evidence type="ECO:0000259" key="1">
    <source>
        <dbReference type="Pfam" id="PF00561"/>
    </source>
</evidence>
<reference evidence="2" key="2">
    <citation type="submission" date="2000-06" db="EMBL/GenBank/DDBJ databases">
        <title>Extended sequencing of a DNA fragment of B. japonicum adjacent to the cox operon.</title>
        <authorList>
            <person name="Mueller P."/>
        </authorList>
    </citation>
    <scope>NUCLEOTIDE SEQUENCE</scope>
    <source>
        <strain evidence="2">USDA110spc4</strain>
    </source>
</reference>
<dbReference type="SUPFAM" id="SSF53474">
    <property type="entry name" value="alpha/beta-Hydrolases"/>
    <property type="match status" value="1"/>
</dbReference>
<dbReference type="AlphaFoldDB" id="Q9JMX2"/>
<dbReference type="PANTHER" id="PTHR43798">
    <property type="entry name" value="MONOACYLGLYCEROL LIPASE"/>
    <property type="match status" value="1"/>
</dbReference>
<protein>
    <submittedName>
        <fullName evidence="2">Putative epoxide hydrolase EphB</fullName>
    </submittedName>
</protein>
<dbReference type="Gene3D" id="3.40.50.1820">
    <property type="entry name" value="alpha/beta hydrolase"/>
    <property type="match status" value="1"/>
</dbReference>
<evidence type="ECO:0000313" key="2">
    <source>
        <dbReference type="EMBL" id="AAF78792.1"/>
    </source>
</evidence>
<reference evidence="2" key="1">
    <citation type="journal article" date="1995" name="Mol. Microbiol.">
        <title>A TnphoA insertion within the Bradyrhizobium japonicum sipS gene, homologous to prokaryotic signal peptidases, results in extensive changes in the expression of PBM-specific nodulins of infected soybean (Glycine max) cells.</title>
        <authorList>
            <person name="Muller P."/>
            <person name="Ahrens K."/>
            <person name="Keller T."/>
            <person name="Klaucke A."/>
        </authorList>
    </citation>
    <scope>NUCLEOTIDE SEQUENCE</scope>
    <source>
        <strain evidence="2">USDA110spc4</strain>
    </source>
</reference>
<dbReference type="InterPro" id="IPR050266">
    <property type="entry name" value="AB_hydrolase_sf"/>
</dbReference>
<accession>Q9JMX2</accession>
<keyword evidence="2" id="KW-0378">Hydrolase</keyword>
<dbReference type="EMBL" id="U33883">
    <property type="protein sequence ID" value="AAF78792.1"/>
    <property type="molecule type" value="Genomic_DNA"/>
</dbReference>
<gene>
    <name evidence="2" type="primary">ephB</name>
</gene>
<dbReference type="GO" id="GO:0016787">
    <property type="term" value="F:hydrolase activity"/>
    <property type="evidence" value="ECO:0007669"/>
    <property type="project" value="UniProtKB-KW"/>
</dbReference>
<organism evidence="2">
    <name type="scientific">Bradyrhizobium japonicum</name>
    <dbReference type="NCBI Taxonomy" id="375"/>
    <lineage>
        <taxon>Bacteria</taxon>
        <taxon>Pseudomonadati</taxon>
        <taxon>Pseudomonadota</taxon>
        <taxon>Alphaproteobacteria</taxon>
        <taxon>Hyphomicrobiales</taxon>
        <taxon>Nitrobacteraceae</taxon>
        <taxon>Bradyrhizobium</taxon>
    </lineage>
</organism>
<dbReference type="PANTHER" id="PTHR43798:SF33">
    <property type="entry name" value="HYDROLASE, PUTATIVE (AFU_ORTHOLOGUE AFUA_2G14860)-RELATED"/>
    <property type="match status" value="1"/>
</dbReference>
<dbReference type="InterPro" id="IPR029058">
    <property type="entry name" value="AB_hydrolase_fold"/>
</dbReference>
<sequence length="300" mass="32996">MRPFGTIKQIDAGVSMSAMRGWPSNGPVAICCTAGPYDIHAFVDVAPDPGKGRYRVIIPYLRGYGTTHFLSSETPRQWRARPAMAVDIIALMDKLDIKKAVVAGFDWGARTADIIAALWPDAAARWCRSAGYLISSQAAGSAPLPPSAELQWWYQFYFATERGRAGYEKYTHDFAKLIWKLASPQWKFDDATFDRSAAALDNKDHVAITIHNYRWRLGLAKGEAKYEELEKKLAAAPLISVPTITMEGDANGAPHPDPSIYAKKFSGRHDYRLITGGVGHNLPREAPQAFAKAVIDADGA</sequence>
<proteinExistence type="predicted"/>
<dbReference type="PRINTS" id="PR00412">
    <property type="entry name" value="EPOXHYDRLASE"/>
</dbReference>
<dbReference type="InterPro" id="IPR000639">
    <property type="entry name" value="Epox_hydrolase-like"/>
</dbReference>
<dbReference type="Pfam" id="PF00561">
    <property type="entry name" value="Abhydrolase_1"/>
    <property type="match status" value="1"/>
</dbReference>
<name>Q9JMX2_BRAJP</name>
<dbReference type="ESTHER" id="braja-EPHB">
    <property type="family name" value="Epoxide_hydrolase"/>
</dbReference>
<feature type="domain" description="AB hydrolase-1" evidence="1">
    <location>
        <begin position="30"/>
        <end position="123"/>
    </location>
</feature>
<dbReference type="GO" id="GO:0016020">
    <property type="term" value="C:membrane"/>
    <property type="evidence" value="ECO:0007669"/>
    <property type="project" value="TreeGrafter"/>
</dbReference>
<dbReference type="InterPro" id="IPR000073">
    <property type="entry name" value="AB_hydrolase_1"/>
</dbReference>